<dbReference type="OrthoDB" id="2684482at2759"/>
<evidence type="ECO:0000256" key="1">
    <source>
        <dbReference type="SAM" id="MobiDB-lite"/>
    </source>
</evidence>
<accession>A0A409VF84</accession>
<feature type="transmembrane region" description="Helical" evidence="2">
    <location>
        <begin position="400"/>
        <end position="424"/>
    </location>
</feature>
<feature type="transmembrane region" description="Helical" evidence="2">
    <location>
        <begin position="340"/>
        <end position="359"/>
    </location>
</feature>
<feature type="transmembrane region" description="Helical" evidence="2">
    <location>
        <begin position="300"/>
        <end position="320"/>
    </location>
</feature>
<proteinExistence type="predicted"/>
<feature type="transmembrane region" description="Helical" evidence="2">
    <location>
        <begin position="33"/>
        <end position="54"/>
    </location>
</feature>
<dbReference type="GO" id="GO:0005794">
    <property type="term" value="C:Golgi apparatus"/>
    <property type="evidence" value="ECO:0007669"/>
    <property type="project" value="TreeGrafter"/>
</dbReference>
<dbReference type="EMBL" id="NHTK01006080">
    <property type="protein sequence ID" value="PPQ64909.1"/>
    <property type="molecule type" value="Genomic_DNA"/>
</dbReference>
<feature type="transmembrane region" description="Helical" evidence="2">
    <location>
        <begin position="176"/>
        <end position="194"/>
    </location>
</feature>
<feature type="transmembrane region" description="Helical" evidence="2">
    <location>
        <begin position="371"/>
        <end position="394"/>
    </location>
</feature>
<dbReference type="PANTHER" id="PTHR34391">
    <property type="entry name" value="UPF0658 GOLGI APPARATUS MEMBRANE PROTEIN C1952.10C-RELATED"/>
    <property type="match status" value="1"/>
</dbReference>
<keyword evidence="2" id="KW-0472">Membrane</keyword>
<evidence type="ECO:0000256" key="2">
    <source>
        <dbReference type="SAM" id="Phobius"/>
    </source>
</evidence>
<dbReference type="InParanoid" id="A0A409VF84"/>
<keyword evidence="2" id="KW-0812">Transmembrane</keyword>
<sequence>MFYQKACQLFKHTLSFARIKLLYTRITLTRFTVFYFLLSLTACIGLVSLQGLTLTDNTQAIKLLGTVFENSQNITGLPIVTDAVLRICSDIPDRSANCTAMASFGGMTALTEDTVLNLRRRELVDTNFLFPRHGTLQGQEAEGAIKDNLSLGLTDGCVASHKWLDDVLHDAQREDVVTLFFQIWLLILSVITIVQESIPHLGAAFFGHVLGTAWSSYRLRSTVVMMQLYRTQIVPGACGGIDLVGNWWEIRISHAVPIVVFNVLALLGQGYASYELFNVYANQSFCRVGASERVYRIYKIVLLFSVCMQLSGFFSIASTAMWIDKVCHGLLHKLAKHSDLYLAAFITTLVLHVPWLYFGWICVRRECRIRFGVFCAISAFLTTISTLVFFSHLYRYIFSTWPFFATVTVTAYCLVIASTILGVVCQFNFGQGLAHYLLVTEALEGVDFTPVNFPKKGNNSIIDVEKSGDATLSQHKTSSSFDSTINTPAFPVTAWQPTYIGGGKKQRGVSVYSEKNGSPIILSSSPPLVSELGPAPSRNFFTKGNRYSVYSKRSTRRDTGRGFGGDVQMIAEEEVGAAEQNKKKPVMMMTEKPLPLIKAHISVDTNVPAMRTTSTPVFDSPETGSAYSVRSGWGSTQMRSGGSSPSRPRAESGVGLLSNPKTGSPTRRILAGAGLPSSPKARLGPF</sequence>
<dbReference type="PANTHER" id="PTHR34391:SF2">
    <property type="entry name" value="TRP C-TERMINAL DOMAIN-CONTAINING PROTEIN"/>
    <property type="match status" value="1"/>
</dbReference>
<evidence type="ECO:0000313" key="4">
    <source>
        <dbReference type="Proteomes" id="UP000284842"/>
    </source>
</evidence>
<dbReference type="AlphaFoldDB" id="A0A409VF84"/>
<keyword evidence="4" id="KW-1185">Reference proteome</keyword>
<evidence type="ECO:0000313" key="3">
    <source>
        <dbReference type="EMBL" id="PPQ64909.1"/>
    </source>
</evidence>
<dbReference type="Proteomes" id="UP000284842">
    <property type="component" value="Unassembled WGS sequence"/>
</dbReference>
<protein>
    <submittedName>
        <fullName evidence="3">Uncharacterized protein</fullName>
    </submittedName>
</protein>
<feature type="compositionally biased region" description="Polar residues" evidence="1">
    <location>
        <begin position="613"/>
        <end position="638"/>
    </location>
</feature>
<reference evidence="3 4" key="1">
    <citation type="journal article" date="2018" name="Evol. Lett.">
        <title>Horizontal gene cluster transfer increased hallucinogenic mushroom diversity.</title>
        <authorList>
            <person name="Reynolds H.T."/>
            <person name="Vijayakumar V."/>
            <person name="Gluck-Thaler E."/>
            <person name="Korotkin H.B."/>
            <person name="Matheny P.B."/>
            <person name="Slot J.C."/>
        </authorList>
    </citation>
    <scope>NUCLEOTIDE SEQUENCE [LARGE SCALE GENOMIC DNA]</scope>
    <source>
        <strain evidence="3 4">2629</strain>
    </source>
</reference>
<feature type="region of interest" description="Disordered" evidence="1">
    <location>
        <begin position="613"/>
        <end position="686"/>
    </location>
</feature>
<dbReference type="InterPro" id="IPR040410">
    <property type="entry name" value="UPF0658_Golgi"/>
</dbReference>
<name>A0A409VF84_9AGAR</name>
<organism evidence="3 4">
    <name type="scientific">Panaeolus cyanescens</name>
    <dbReference type="NCBI Taxonomy" id="181874"/>
    <lineage>
        <taxon>Eukaryota</taxon>
        <taxon>Fungi</taxon>
        <taxon>Dikarya</taxon>
        <taxon>Basidiomycota</taxon>
        <taxon>Agaricomycotina</taxon>
        <taxon>Agaricomycetes</taxon>
        <taxon>Agaricomycetidae</taxon>
        <taxon>Agaricales</taxon>
        <taxon>Agaricineae</taxon>
        <taxon>Galeropsidaceae</taxon>
        <taxon>Panaeolus</taxon>
    </lineage>
</organism>
<keyword evidence="2" id="KW-1133">Transmembrane helix</keyword>
<dbReference type="STRING" id="181874.A0A409VF84"/>
<gene>
    <name evidence="3" type="ORF">CVT24_008249</name>
</gene>
<comment type="caution">
    <text evidence="3">The sequence shown here is derived from an EMBL/GenBank/DDBJ whole genome shotgun (WGS) entry which is preliminary data.</text>
</comment>